<dbReference type="EMBL" id="KV426200">
    <property type="protein sequence ID" value="KZV85079.1"/>
    <property type="molecule type" value="Genomic_DNA"/>
</dbReference>
<evidence type="ECO:0000256" key="1">
    <source>
        <dbReference type="SAM" id="MobiDB-lite"/>
    </source>
</evidence>
<dbReference type="InParanoid" id="A0A165ZQZ9"/>
<feature type="compositionally biased region" description="Basic and acidic residues" evidence="1">
    <location>
        <begin position="94"/>
        <end position="113"/>
    </location>
</feature>
<reference evidence="2 3" key="1">
    <citation type="journal article" date="2016" name="Mol. Biol. Evol.">
        <title>Comparative Genomics of Early-Diverging Mushroom-Forming Fungi Provides Insights into the Origins of Lignocellulose Decay Capabilities.</title>
        <authorList>
            <person name="Nagy L.G."/>
            <person name="Riley R."/>
            <person name="Tritt A."/>
            <person name="Adam C."/>
            <person name="Daum C."/>
            <person name="Floudas D."/>
            <person name="Sun H."/>
            <person name="Yadav J.S."/>
            <person name="Pangilinan J."/>
            <person name="Larsson K.H."/>
            <person name="Matsuura K."/>
            <person name="Barry K."/>
            <person name="Labutti K."/>
            <person name="Kuo R."/>
            <person name="Ohm R.A."/>
            <person name="Bhattacharya S.S."/>
            <person name="Shirouzu T."/>
            <person name="Yoshinaga Y."/>
            <person name="Martin F.M."/>
            <person name="Grigoriev I.V."/>
            <person name="Hibbett D.S."/>
        </authorList>
    </citation>
    <scope>NUCLEOTIDE SEQUENCE [LARGE SCALE GENOMIC DNA]</scope>
    <source>
        <strain evidence="2 3">HHB12029</strain>
    </source>
</reference>
<protein>
    <submittedName>
        <fullName evidence="2">Uncharacterized protein</fullName>
    </submittedName>
</protein>
<organism evidence="2 3">
    <name type="scientific">Exidia glandulosa HHB12029</name>
    <dbReference type="NCBI Taxonomy" id="1314781"/>
    <lineage>
        <taxon>Eukaryota</taxon>
        <taxon>Fungi</taxon>
        <taxon>Dikarya</taxon>
        <taxon>Basidiomycota</taxon>
        <taxon>Agaricomycotina</taxon>
        <taxon>Agaricomycetes</taxon>
        <taxon>Auriculariales</taxon>
        <taxon>Exidiaceae</taxon>
        <taxon>Exidia</taxon>
    </lineage>
</organism>
<keyword evidence="3" id="KW-1185">Reference proteome</keyword>
<feature type="region of interest" description="Disordered" evidence="1">
    <location>
        <begin position="94"/>
        <end position="128"/>
    </location>
</feature>
<accession>A0A165ZQZ9</accession>
<dbReference type="Proteomes" id="UP000077266">
    <property type="component" value="Unassembled WGS sequence"/>
</dbReference>
<gene>
    <name evidence="2" type="ORF">EXIGLDRAFT_841706</name>
</gene>
<sequence length="128" mass="13288">MVFNIISRRAFSTSARLAAPSLGQSVKNTVAGVASMFKNDGAIGSKFEKGGEVAQVGEAVGGPFKSDGAIGRQFSAKEGGVVGGTGQAVAKAAKEAVEPENKHEYGKPTRERPNAQNANYPINGHRRS</sequence>
<evidence type="ECO:0000313" key="2">
    <source>
        <dbReference type="EMBL" id="KZV85079.1"/>
    </source>
</evidence>
<proteinExistence type="predicted"/>
<dbReference type="OrthoDB" id="2667028at2759"/>
<name>A0A165ZQZ9_EXIGL</name>
<evidence type="ECO:0000313" key="3">
    <source>
        <dbReference type="Proteomes" id="UP000077266"/>
    </source>
</evidence>
<dbReference type="AlphaFoldDB" id="A0A165ZQZ9"/>